<evidence type="ECO:0000256" key="4">
    <source>
        <dbReference type="ARBA" id="ARBA00022989"/>
    </source>
</evidence>
<keyword evidence="5 7" id="KW-0472">Membrane</keyword>
<evidence type="ECO:0000256" key="7">
    <source>
        <dbReference type="SAM" id="Phobius"/>
    </source>
</evidence>
<reference evidence="9 10" key="1">
    <citation type="submission" date="2019-02" db="EMBL/GenBank/DDBJ databases">
        <title>Aquabacterium sp. strain KMB7.</title>
        <authorList>
            <person name="Chen W.-M."/>
        </authorList>
    </citation>
    <scope>NUCLEOTIDE SEQUENCE [LARGE SCALE GENOMIC DNA]</scope>
    <source>
        <strain evidence="9 10">KMB7</strain>
    </source>
</reference>
<feature type="transmembrane region" description="Helical" evidence="7">
    <location>
        <begin position="157"/>
        <end position="176"/>
    </location>
</feature>
<keyword evidence="10" id="KW-1185">Reference proteome</keyword>
<evidence type="ECO:0000256" key="2">
    <source>
        <dbReference type="ARBA" id="ARBA00022475"/>
    </source>
</evidence>
<evidence type="ECO:0000313" key="10">
    <source>
        <dbReference type="Proteomes" id="UP000292120"/>
    </source>
</evidence>
<dbReference type="PANTHER" id="PTHR30625">
    <property type="entry name" value="PROTEIN TOLQ"/>
    <property type="match status" value="1"/>
</dbReference>
<dbReference type="Proteomes" id="UP000292120">
    <property type="component" value="Unassembled WGS sequence"/>
</dbReference>
<dbReference type="InterPro" id="IPR050790">
    <property type="entry name" value="ExbB/TolQ_transport"/>
</dbReference>
<evidence type="ECO:0000313" key="9">
    <source>
        <dbReference type="EMBL" id="TBO32395.1"/>
    </source>
</evidence>
<dbReference type="InterPro" id="IPR002898">
    <property type="entry name" value="MotA_ExbB_proton_chnl"/>
</dbReference>
<dbReference type="PANTHER" id="PTHR30625:SF11">
    <property type="entry name" value="MOTA_TOLQ_EXBB PROTON CHANNEL DOMAIN-CONTAINING PROTEIN"/>
    <property type="match status" value="1"/>
</dbReference>
<keyword evidence="3 7" id="KW-0812">Transmembrane</keyword>
<evidence type="ECO:0000256" key="5">
    <source>
        <dbReference type="ARBA" id="ARBA00023136"/>
    </source>
</evidence>
<comment type="subcellular location">
    <subcellularLocation>
        <location evidence="1">Cell membrane</location>
        <topology evidence="1">Multi-pass membrane protein</topology>
    </subcellularLocation>
    <subcellularLocation>
        <location evidence="6">Membrane</location>
        <topology evidence="6">Multi-pass membrane protein</topology>
    </subcellularLocation>
</comment>
<evidence type="ECO:0000256" key="6">
    <source>
        <dbReference type="RuleBase" id="RU004057"/>
    </source>
</evidence>
<evidence type="ECO:0000259" key="8">
    <source>
        <dbReference type="Pfam" id="PF01618"/>
    </source>
</evidence>
<evidence type="ECO:0000256" key="1">
    <source>
        <dbReference type="ARBA" id="ARBA00004651"/>
    </source>
</evidence>
<dbReference type="GO" id="GO:0005886">
    <property type="term" value="C:plasma membrane"/>
    <property type="evidence" value="ECO:0007669"/>
    <property type="project" value="UniProtKB-SubCell"/>
</dbReference>
<gene>
    <name evidence="9" type="ORF">EYS42_04110</name>
</gene>
<dbReference type="GO" id="GO:0017038">
    <property type="term" value="P:protein import"/>
    <property type="evidence" value="ECO:0007669"/>
    <property type="project" value="TreeGrafter"/>
</dbReference>
<name>A0A4Q9H3H1_9BURK</name>
<feature type="transmembrane region" description="Helical" evidence="7">
    <location>
        <begin position="110"/>
        <end position="137"/>
    </location>
</feature>
<proteinExistence type="inferred from homology"/>
<sequence length="209" mass="21825">MLSILQAAGWPIIPLVLCSIVALALIIERALTLRQTRVAPPRLVDEVLSVTKAGLPSADTLQKLADNSVLGTVLAHGLQAAAESRGNEERLRSAVEAAGRQAIHGLEKNLNALGTIASAAPMLGLLGTVVGMIEIFGATGGANGSGNPQELAHGISVALYNTAFGLIVAIPALIAFRHFRARVDAFALQMEQGAERLVQHLVRPAAGRR</sequence>
<dbReference type="RefSeq" id="WP_130966609.1">
    <property type="nucleotide sequence ID" value="NZ_SIXI01000002.1"/>
</dbReference>
<keyword evidence="2" id="KW-1003">Cell membrane</keyword>
<keyword evidence="6" id="KW-0653">Protein transport</keyword>
<protein>
    <submittedName>
        <fullName evidence="9">MotA/TolQ/ExbB proton channel family protein</fullName>
    </submittedName>
</protein>
<comment type="caution">
    <text evidence="9">The sequence shown here is derived from an EMBL/GenBank/DDBJ whole genome shotgun (WGS) entry which is preliminary data.</text>
</comment>
<organism evidence="9 10">
    <name type="scientific">Aquabacterium lacunae</name>
    <dbReference type="NCBI Taxonomy" id="2528630"/>
    <lineage>
        <taxon>Bacteria</taxon>
        <taxon>Pseudomonadati</taxon>
        <taxon>Pseudomonadota</taxon>
        <taxon>Betaproteobacteria</taxon>
        <taxon>Burkholderiales</taxon>
        <taxon>Aquabacterium</taxon>
    </lineage>
</organism>
<dbReference type="OrthoDB" id="4045at2"/>
<comment type="similarity">
    <text evidence="6">Belongs to the exbB/tolQ family.</text>
</comment>
<feature type="domain" description="MotA/TolQ/ExbB proton channel" evidence="8">
    <location>
        <begin position="67"/>
        <end position="191"/>
    </location>
</feature>
<dbReference type="Pfam" id="PF01618">
    <property type="entry name" value="MotA_ExbB"/>
    <property type="match status" value="1"/>
</dbReference>
<evidence type="ECO:0000256" key="3">
    <source>
        <dbReference type="ARBA" id="ARBA00022692"/>
    </source>
</evidence>
<keyword evidence="6" id="KW-0813">Transport</keyword>
<accession>A0A4Q9H3H1</accession>
<dbReference type="EMBL" id="SIXI01000002">
    <property type="protein sequence ID" value="TBO32395.1"/>
    <property type="molecule type" value="Genomic_DNA"/>
</dbReference>
<keyword evidence="4 7" id="KW-1133">Transmembrane helix</keyword>
<feature type="transmembrane region" description="Helical" evidence="7">
    <location>
        <begin position="6"/>
        <end position="27"/>
    </location>
</feature>
<dbReference type="AlphaFoldDB" id="A0A4Q9H3H1"/>